<name>A0A0A9FMM6_ARUDO</name>
<reference evidence="1" key="2">
    <citation type="journal article" date="2015" name="Data Brief">
        <title>Shoot transcriptome of the giant reed, Arundo donax.</title>
        <authorList>
            <person name="Barrero R.A."/>
            <person name="Guerrero F.D."/>
            <person name="Moolhuijzen P."/>
            <person name="Goolsby J.A."/>
            <person name="Tidwell J."/>
            <person name="Bellgard S.E."/>
            <person name="Bellgard M.I."/>
        </authorList>
    </citation>
    <scope>NUCLEOTIDE SEQUENCE</scope>
    <source>
        <tissue evidence="1">Shoot tissue taken approximately 20 cm above the soil surface</tissue>
    </source>
</reference>
<proteinExistence type="predicted"/>
<organism evidence="1">
    <name type="scientific">Arundo donax</name>
    <name type="common">Giant reed</name>
    <name type="synonym">Donax arundinaceus</name>
    <dbReference type="NCBI Taxonomy" id="35708"/>
    <lineage>
        <taxon>Eukaryota</taxon>
        <taxon>Viridiplantae</taxon>
        <taxon>Streptophyta</taxon>
        <taxon>Embryophyta</taxon>
        <taxon>Tracheophyta</taxon>
        <taxon>Spermatophyta</taxon>
        <taxon>Magnoliopsida</taxon>
        <taxon>Liliopsida</taxon>
        <taxon>Poales</taxon>
        <taxon>Poaceae</taxon>
        <taxon>PACMAD clade</taxon>
        <taxon>Arundinoideae</taxon>
        <taxon>Arundineae</taxon>
        <taxon>Arundo</taxon>
    </lineage>
</organism>
<dbReference type="EMBL" id="GBRH01185362">
    <property type="protein sequence ID" value="JAE12534.1"/>
    <property type="molecule type" value="Transcribed_RNA"/>
</dbReference>
<protein>
    <submittedName>
        <fullName evidence="1">Uncharacterized protein</fullName>
    </submittedName>
</protein>
<dbReference type="AlphaFoldDB" id="A0A0A9FMM6"/>
<accession>A0A0A9FMM6</accession>
<reference evidence="1" key="1">
    <citation type="submission" date="2014-09" db="EMBL/GenBank/DDBJ databases">
        <authorList>
            <person name="Magalhaes I.L.F."/>
            <person name="Oliveira U."/>
            <person name="Santos F.R."/>
            <person name="Vidigal T.H.D.A."/>
            <person name="Brescovit A.D."/>
            <person name="Santos A.J."/>
        </authorList>
    </citation>
    <scope>NUCLEOTIDE SEQUENCE</scope>
    <source>
        <tissue evidence="1">Shoot tissue taken approximately 20 cm above the soil surface</tissue>
    </source>
</reference>
<evidence type="ECO:0000313" key="1">
    <source>
        <dbReference type="EMBL" id="JAE12534.1"/>
    </source>
</evidence>
<sequence length="29" mass="3270">MCKLCRYGLGSKGTHLSQLKLKELKSAYI</sequence>